<feature type="domain" description="Tubby C-terminal" evidence="2">
    <location>
        <begin position="2"/>
        <end position="133"/>
    </location>
</feature>
<sequence length="195" mass="22376">MKPAPQGVTIRCRITRDKRGVDRGIFPSYYLHLEKEDCKFFLLAARRRKRSTTSNYVISCDATNLSRDAISFAGKLRSNFLGTHFTVYGCESKSRDSESLNSGDKVNDSGSITTTTKTHNMLELAAIIYDTTWLIDSWRRKDMQNVLQLQNKNPVWNEGKATCILIHPSKRYCPKNGAYFLFIVYWPKIVHLIPC</sequence>
<organism evidence="5">
    <name type="scientific">Schistosoma curassoni</name>
    <dbReference type="NCBI Taxonomy" id="6186"/>
    <lineage>
        <taxon>Eukaryota</taxon>
        <taxon>Metazoa</taxon>
        <taxon>Spiralia</taxon>
        <taxon>Lophotrochozoa</taxon>
        <taxon>Platyhelminthes</taxon>
        <taxon>Trematoda</taxon>
        <taxon>Digenea</taxon>
        <taxon>Strigeidida</taxon>
        <taxon>Schistosomatoidea</taxon>
        <taxon>Schistosomatidae</taxon>
        <taxon>Schistosoma</taxon>
    </lineage>
</organism>
<dbReference type="InterPro" id="IPR025659">
    <property type="entry name" value="Tubby-like_C"/>
</dbReference>
<dbReference type="GO" id="GO:0005929">
    <property type="term" value="C:cilium"/>
    <property type="evidence" value="ECO:0007669"/>
    <property type="project" value="TreeGrafter"/>
</dbReference>
<dbReference type="WBParaSite" id="SCUD_0002071601-mRNA-1">
    <property type="protein sequence ID" value="SCUD_0002071601-mRNA-1"/>
    <property type="gene ID" value="SCUD_0002071601"/>
</dbReference>
<name>A0A183L065_9TREM</name>
<dbReference type="Pfam" id="PF01167">
    <property type="entry name" value="Tub"/>
    <property type="match status" value="1"/>
</dbReference>
<proteinExistence type="inferred from homology"/>
<dbReference type="EMBL" id="UZAK01044907">
    <property type="protein sequence ID" value="VDP73145.1"/>
    <property type="molecule type" value="Genomic_DNA"/>
</dbReference>
<dbReference type="InterPro" id="IPR000007">
    <property type="entry name" value="Tubby_C"/>
</dbReference>
<protein>
    <submittedName>
        <fullName evidence="5">Tub domain-containing protein</fullName>
    </submittedName>
</protein>
<gene>
    <name evidence="3" type="ORF">SCUD_LOCUS20713</name>
</gene>
<dbReference type="Gene3D" id="3.20.90.10">
    <property type="entry name" value="Tubby Protein, Chain A"/>
    <property type="match status" value="1"/>
</dbReference>
<evidence type="ECO:0000313" key="4">
    <source>
        <dbReference type="Proteomes" id="UP000279833"/>
    </source>
</evidence>
<accession>A0A183L065</accession>
<dbReference type="PANTHER" id="PTHR16517">
    <property type="entry name" value="TUBBY-RELATED"/>
    <property type="match status" value="1"/>
</dbReference>
<dbReference type="SUPFAM" id="SSF54518">
    <property type="entry name" value="Tubby C-terminal domain-like"/>
    <property type="match status" value="1"/>
</dbReference>
<dbReference type="GO" id="GO:0061512">
    <property type="term" value="P:protein localization to cilium"/>
    <property type="evidence" value="ECO:0007669"/>
    <property type="project" value="TreeGrafter"/>
</dbReference>
<dbReference type="PRINTS" id="PR01573">
    <property type="entry name" value="SUPERTUBBY"/>
</dbReference>
<dbReference type="PANTHER" id="PTHR16517:SF7">
    <property type="entry name" value="PROTEIN KING TUBBY"/>
    <property type="match status" value="1"/>
</dbReference>
<dbReference type="Proteomes" id="UP000279833">
    <property type="component" value="Unassembled WGS sequence"/>
</dbReference>
<evidence type="ECO:0000259" key="2">
    <source>
        <dbReference type="Pfam" id="PF01167"/>
    </source>
</evidence>
<evidence type="ECO:0000313" key="5">
    <source>
        <dbReference type="WBParaSite" id="SCUD_0002071601-mRNA-1"/>
    </source>
</evidence>
<reference evidence="3 4" key="2">
    <citation type="submission" date="2018-11" db="EMBL/GenBank/DDBJ databases">
        <authorList>
            <consortium name="Pathogen Informatics"/>
        </authorList>
    </citation>
    <scope>NUCLEOTIDE SEQUENCE [LARGE SCALE GENOMIC DNA]</scope>
    <source>
        <strain evidence="3">Dakar</strain>
        <strain evidence="4">Dakar, Senegal</strain>
    </source>
</reference>
<evidence type="ECO:0000313" key="3">
    <source>
        <dbReference type="EMBL" id="VDP73145.1"/>
    </source>
</evidence>
<dbReference type="STRING" id="6186.A0A183L065"/>
<keyword evidence="4" id="KW-1185">Reference proteome</keyword>
<dbReference type="AlphaFoldDB" id="A0A183L065"/>
<evidence type="ECO:0000256" key="1">
    <source>
        <dbReference type="ARBA" id="ARBA00007129"/>
    </source>
</evidence>
<reference evidence="5" key="1">
    <citation type="submission" date="2016-06" db="UniProtKB">
        <authorList>
            <consortium name="WormBaseParasite"/>
        </authorList>
    </citation>
    <scope>IDENTIFICATION</scope>
</reference>
<comment type="similarity">
    <text evidence="1">Belongs to the TUB family.</text>
</comment>